<dbReference type="PANTHER" id="PTHR31769">
    <property type="entry name" value="OS07G0462200 PROTEIN-RELATED"/>
    <property type="match status" value="1"/>
</dbReference>
<feature type="transmembrane region" description="Helical" evidence="7">
    <location>
        <begin position="12"/>
        <end position="34"/>
    </location>
</feature>
<evidence type="ECO:0000313" key="9">
    <source>
        <dbReference type="Proteomes" id="UP000231279"/>
    </source>
</evidence>
<feature type="transmembrane region" description="Helical" evidence="7">
    <location>
        <begin position="99"/>
        <end position="121"/>
    </location>
</feature>
<keyword evidence="2 7" id="KW-0812">Transmembrane</keyword>
<keyword evidence="9" id="KW-1185">Reference proteome</keyword>
<evidence type="ECO:0000256" key="1">
    <source>
        <dbReference type="ARBA" id="ARBA00004127"/>
    </source>
</evidence>
<sequence length="182" mass="20041">MQMERPNQYSFILFFSTIIADGLVYFTLCLAAEFKKSKKNDLRLDGKFCYLPRSSAFELGIAALILLSTTQVIANLFICRNLHCRRACKVIKPSLSCSFLVFSWISFGLAVILISAATSMSQAQPIGEGWLDGDCYLVKNGVFVGSALLGLLALGSTLGSAAGVIRQWQTEENRKILVQIDQ</sequence>
<dbReference type="Proteomes" id="UP000231279">
    <property type="component" value="Unassembled WGS sequence"/>
</dbReference>
<dbReference type="STRING" id="429701.A0A2G9H4W1"/>
<evidence type="ECO:0000256" key="6">
    <source>
        <dbReference type="ARBA" id="ARBA00029467"/>
    </source>
</evidence>
<gene>
    <name evidence="8" type="ORF">CDL12_14833</name>
</gene>
<feature type="transmembrane region" description="Helical" evidence="7">
    <location>
        <begin position="141"/>
        <end position="165"/>
    </location>
</feature>
<protein>
    <submittedName>
        <fullName evidence="8">Uncharacterized protein</fullName>
    </submittedName>
</protein>
<dbReference type="EMBL" id="NKXS01002662">
    <property type="protein sequence ID" value="PIN12554.1"/>
    <property type="molecule type" value="Genomic_DNA"/>
</dbReference>
<comment type="similarity">
    <text evidence="6">Belongs to the DESIGUAL family.</text>
</comment>
<dbReference type="OrthoDB" id="1877293at2759"/>
<evidence type="ECO:0000256" key="7">
    <source>
        <dbReference type="SAM" id="Phobius"/>
    </source>
</evidence>
<comment type="subcellular location">
    <subcellularLocation>
        <location evidence="1">Endomembrane system</location>
        <topology evidence="1">Multi-pass membrane protein</topology>
    </subcellularLocation>
</comment>
<accession>A0A2G9H4W1</accession>
<name>A0A2G9H4W1_9LAMI</name>
<dbReference type="InterPro" id="IPR009606">
    <property type="entry name" value="DEAL/Modifying_wall_lignin1/2"/>
</dbReference>
<proteinExistence type="inferred from homology"/>
<dbReference type="AlphaFoldDB" id="A0A2G9H4W1"/>
<keyword evidence="3" id="KW-0732">Signal</keyword>
<evidence type="ECO:0000256" key="5">
    <source>
        <dbReference type="ARBA" id="ARBA00023136"/>
    </source>
</evidence>
<evidence type="ECO:0000256" key="3">
    <source>
        <dbReference type="ARBA" id="ARBA00022729"/>
    </source>
</evidence>
<keyword evidence="5 7" id="KW-0472">Membrane</keyword>
<keyword evidence="4 7" id="KW-1133">Transmembrane helix</keyword>
<evidence type="ECO:0000256" key="2">
    <source>
        <dbReference type="ARBA" id="ARBA00022692"/>
    </source>
</evidence>
<reference evidence="9" key="1">
    <citation type="journal article" date="2018" name="Gigascience">
        <title>Genome assembly of the Pink Ipe (Handroanthus impetiginosus, Bignoniaceae), a highly valued, ecologically keystone Neotropical timber forest tree.</title>
        <authorList>
            <person name="Silva-Junior O.B."/>
            <person name="Grattapaglia D."/>
            <person name="Novaes E."/>
            <person name="Collevatti R.G."/>
        </authorList>
    </citation>
    <scope>NUCLEOTIDE SEQUENCE [LARGE SCALE GENOMIC DNA]</scope>
    <source>
        <strain evidence="9">cv. UFG-1</strain>
    </source>
</reference>
<evidence type="ECO:0000313" key="8">
    <source>
        <dbReference type="EMBL" id="PIN12554.1"/>
    </source>
</evidence>
<evidence type="ECO:0000256" key="4">
    <source>
        <dbReference type="ARBA" id="ARBA00022989"/>
    </source>
</evidence>
<dbReference type="InterPro" id="IPR052222">
    <property type="entry name" value="DESIGUAL"/>
</dbReference>
<comment type="caution">
    <text evidence="8">The sequence shown here is derived from an EMBL/GenBank/DDBJ whole genome shotgun (WGS) entry which is preliminary data.</text>
</comment>
<feature type="transmembrane region" description="Helical" evidence="7">
    <location>
        <begin position="54"/>
        <end position="78"/>
    </location>
</feature>
<dbReference type="Pfam" id="PF06749">
    <property type="entry name" value="DUF1218"/>
    <property type="match status" value="1"/>
</dbReference>
<organism evidence="8 9">
    <name type="scientific">Handroanthus impetiginosus</name>
    <dbReference type="NCBI Taxonomy" id="429701"/>
    <lineage>
        <taxon>Eukaryota</taxon>
        <taxon>Viridiplantae</taxon>
        <taxon>Streptophyta</taxon>
        <taxon>Embryophyta</taxon>
        <taxon>Tracheophyta</taxon>
        <taxon>Spermatophyta</taxon>
        <taxon>Magnoliopsida</taxon>
        <taxon>eudicotyledons</taxon>
        <taxon>Gunneridae</taxon>
        <taxon>Pentapetalae</taxon>
        <taxon>asterids</taxon>
        <taxon>lamiids</taxon>
        <taxon>Lamiales</taxon>
        <taxon>Bignoniaceae</taxon>
        <taxon>Crescentiina</taxon>
        <taxon>Tabebuia alliance</taxon>
        <taxon>Handroanthus</taxon>
    </lineage>
</organism>
<dbReference type="GO" id="GO:0012505">
    <property type="term" value="C:endomembrane system"/>
    <property type="evidence" value="ECO:0007669"/>
    <property type="project" value="UniProtKB-SubCell"/>
</dbReference>